<protein>
    <submittedName>
        <fullName evidence="1">Uncharacterized protein</fullName>
    </submittedName>
</protein>
<accession>A0ABT9NQU9</accession>
<proteinExistence type="predicted"/>
<gene>
    <name evidence="1" type="ORF">J2S59_002562</name>
</gene>
<dbReference type="Proteomes" id="UP001240447">
    <property type="component" value="Unassembled WGS sequence"/>
</dbReference>
<reference evidence="1 2" key="1">
    <citation type="submission" date="2023-07" db="EMBL/GenBank/DDBJ databases">
        <title>Sequencing the genomes of 1000 actinobacteria strains.</title>
        <authorList>
            <person name="Klenk H.-P."/>
        </authorList>
    </citation>
    <scope>NUCLEOTIDE SEQUENCE [LARGE SCALE GENOMIC DNA]</scope>
    <source>
        <strain evidence="1 2">GD13</strain>
    </source>
</reference>
<evidence type="ECO:0000313" key="1">
    <source>
        <dbReference type="EMBL" id="MDP9822753.1"/>
    </source>
</evidence>
<dbReference type="RefSeq" id="WP_068121469.1">
    <property type="nucleotide sequence ID" value="NZ_CCXJ01000373.1"/>
</dbReference>
<sequence length="97" mass="10384">MTPRISPLPPDGELPRDCAVGRVVRISEGVAEVRTRDGLVRATYGAAYLARIARDPAARVRPGQLVLLRTWPGGLLTMEPVERRGGGGGPRQAVRAC</sequence>
<keyword evidence="2" id="KW-1185">Reference proteome</keyword>
<comment type="caution">
    <text evidence="1">The sequence shown here is derived from an EMBL/GenBank/DDBJ whole genome shotgun (WGS) entry which is preliminary data.</text>
</comment>
<evidence type="ECO:0000313" key="2">
    <source>
        <dbReference type="Proteomes" id="UP001240447"/>
    </source>
</evidence>
<organism evidence="1 2">
    <name type="scientific">Nocardioides massiliensis</name>
    <dbReference type="NCBI Taxonomy" id="1325935"/>
    <lineage>
        <taxon>Bacteria</taxon>
        <taxon>Bacillati</taxon>
        <taxon>Actinomycetota</taxon>
        <taxon>Actinomycetes</taxon>
        <taxon>Propionibacteriales</taxon>
        <taxon>Nocardioidaceae</taxon>
        <taxon>Nocardioides</taxon>
    </lineage>
</organism>
<name>A0ABT9NQU9_9ACTN</name>
<dbReference type="EMBL" id="JAUSQM010000001">
    <property type="protein sequence ID" value="MDP9822753.1"/>
    <property type="molecule type" value="Genomic_DNA"/>
</dbReference>